<evidence type="ECO:0000313" key="6">
    <source>
        <dbReference type="EMBL" id="MDT0266297.1"/>
    </source>
</evidence>
<dbReference type="PANTHER" id="PTHR38011:SF7">
    <property type="entry name" value="2,5-DIAMINO-6-RIBOSYLAMINO-4(3H)-PYRIMIDINONE 5'-PHOSPHATE REDUCTASE"/>
    <property type="match status" value="1"/>
</dbReference>
<dbReference type="InterPro" id="IPR024072">
    <property type="entry name" value="DHFR-like_dom_sf"/>
</dbReference>
<organism evidence="6 7">
    <name type="scientific">Streptomyces chisholmiae</name>
    <dbReference type="NCBI Taxonomy" id="3075540"/>
    <lineage>
        <taxon>Bacteria</taxon>
        <taxon>Bacillati</taxon>
        <taxon>Actinomycetota</taxon>
        <taxon>Actinomycetes</taxon>
        <taxon>Kitasatosporales</taxon>
        <taxon>Streptomycetaceae</taxon>
        <taxon>Streptomyces</taxon>
    </lineage>
</organism>
<evidence type="ECO:0000256" key="4">
    <source>
        <dbReference type="SAM" id="MobiDB-lite"/>
    </source>
</evidence>
<name>A0ABU2JMT5_9ACTN</name>
<evidence type="ECO:0000259" key="5">
    <source>
        <dbReference type="Pfam" id="PF01872"/>
    </source>
</evidence>
<evidence type="ECO:0000256" key="2">
    <source>
        <dbReference type="ARBA" id="ARBA00022857"/>
    </source>
</evidence>
<dbReference type="RefSeq" id="WP_311666314.1">
    <property type="nucleotide sequence ID" value="NZ_JAVREO010000004.1"/>
</dbReference>
<dbReference type="InterPro" id="IPR002734">
    <property type="entry name" value="RibDG_C"/>
</dbReference>
<dbReference type="EMBL" id="JAVREO010000004">
    <property type="protein sequence ID" value="MDT0266297.1"/>
    <property type="molecule type" value="Genomic_DNA"/>
</dbReference>
<evidence type="ECO:0000313" key="7">
    <source>
        <dbReference type="Proteomes" id="UP001183410"/>
    </source>
</evidence>
<evidence type="ECO:0000256" key="3">
    <source>
        <dbReference type="ARBA" id="ARBA00023002"/>
    </source>
</evidence>
<proteinExistence type="predicted"/>
<dbReference type="PANTHER" id="PTHR38011">
    <property type="entry name" value="DIHYDROFOLATE REDUCTASE FAMILY PROTEIN (AFU_ORTHOLOGUE AFUA_8G06820)"/>
    <property type="match status" value="1"/>
</dbReference>
<keyword evidence="2" id="KW-0521">NADP</keyword>
<dbReference type="InterPro" id="IPR050765">
    <property type="entry name" value="Riboflavin_Biosynth_HTPR"/>
</dbReference>
<reference evidence="7" key="1">
    <citation type="submission" date="2023-07" db="EMBL/GenBank/DDBJ databases">
        <title>30 novel species of actinomycetes from the DSMZ collection.</title>
        <authorList>
            <person name="Nouioui I."/>
        </authorList>
    </citation>
    <scope>NUCLEOTIDE SEQUENCE [LARGE SCALE GENOMIC DNA]</scope>
    <source>
        <strain evidence="7">DSM 44915</strain>
    </source>
</reference>
<keyword evidence="7" id="KW-1185">Reference proteome</keyword>
<feature type="region of interest" description="Disordered" evidence="4">
    <location>
        <begin position="1"/>
        <end position="28"/>
    </location>
</feature>
<dbReference type="Proteomes" id="UP001183410">
    <property type="component" value="Unassembled WGS sequence"/>
</dbReference>
<sequence length="273" mass="27983">MRRLFPPAAPPAPTEAPVPPAPTDAEGPEPTLAELAAAYAYPRPVAADGCWLRANMVASLDGAAHHEHRSQPLSGPADMRIFGVLRALADAVVVGAETVRREGYRPARARAEFAADRAAAGQSPAAAIVVVSASLDLDFAAPLFAAPVVPSLVVTGAGAPPDRLAAAAAAGVEVLLAGDGATAEPHRIRAALAARGLTRLLTEGGPRLLGAFAGARALDELCLTVAPRLALGAASRVVAGPEVPVPHEFRLTDLLTDEGFLFHRYRAVGAPAR</sequence>
<feature type="domain" description="Bacterial bifunctional deaminase-reductase C-terminal" evidence="5">
    <location>
        <begin position="51"/>
        <end position="252"/>
    </location>
</feature>
<comment type="caution">
    <text evidence="6">The sequence shown here is derived from an EMBL/GenBank/DDBJ whole genome shotgun (WGS) entry which is preliminary data.</text>
</comment>
<accession>A0ABU2JMT5</accession>
<comment type="pathway">
    <text evidence="1">Cofactor biosynthesis; riboflavin biosynthesis.</text>
</comment>
<feature type="compositionally biased region" description="Pro residues" evidence="4">
    <location>
        <begin position="7"/>
        <end position="22"/>
    </location>
</feature>
<protein>
    <submittedName>
        <fullName evidence="6">Dihydrofolate reductase family protein</fullName>
    </submittedName>
</protein>
<dbReference type="SUPFAM" id="SSF53597">
    <property type="entry name" value="Dihydrofolate reductase-like"/>
    <property type="match status" value="1"/>
</dbReference>
<keyword evidence="3" id="KW-0560">Oxidoreductase</keyword>
<dbReference type="Gene3D" id="3.40.430.10">
    <property type="entry name" value="Dihydrofolate Reductase, subunit A"/>
    <property type="match status" value="1"/>
</dbReference>
<dbReference type="Pfam" id="PF01872">
    <property type="entry name" value="RibD_C"/>
    <property type="match status" value="1"/>
</dbReference>
<evidence type="ECO:0000256" key="1">
    <source>
        <dbReference type="ARBA" id="ARBA00005104"/>
    </source>
</evidence>
<gene>
    <name evidence="6" type="ORF">RM844_08310</name>
</gene>